<dbReference type="CDD" id="cd06558">
    <property type="entry name" value="crotonase-like"/>
    <property type="match status" value="1"/>
</dbReference>
<comment type="subcellular location">
    <subcellularLocation>
        <location evidence="1">Peroxisome</location>
    </subcellularLocation>
</comment>
<proteinExistence type="predicted"/>
<comment type="caution">
    <text evidence="4">The sequence shown here is derived from an EMBL/GenBank/DDBJ whole genome shotgun (WGS) entry which is preliminary data.</text>
</comment>
<dbReference type="InterPro" id="IPR001753">
    <property type="entry name" value="Enoyl-CoA_hydra/iso"/>
</dbReference>
<dbReference type="PANTHER" id="PTHR43684:SF1">
    <property type="entry name" value="ENOYL-COA DELTA ISOMERASE 2"/>
    <property type="match status" value="1"/>
</dbReference>
<sequence>MNQTVLLAERNKVLTITINRPERRNALDTAAYTALTQAFESATGRNDLHAIILQGAQQYFTAGNDLRDFQSKPEGESPGLRFLKALVNTDIPVIAAVEGAAIGIGVTMLMHCDFIIAASDTSFRIPFVPLGLCPEGASSVLLAQYVGIRKANEWLYLGQPFTAQEAFESKFINKIVPPGQALDKASKMANTMATQSLLSLKTTKSLLKRTLTPLIYETLDCEREAFIKCLISDEAQAAFQQFFTKPEKLKS</sequence>
<accession>A0ABS1EFH7</accession>
<keyword evidence="3" id="KW-0413">Isomerase</keyword>
<evidence type="ECO:0000313" key="5">
    <source>
        <dbReference type="Proteomes" id="UP000635316"/>
    </source>
</evidence>
<dbReference type="RefSeq" id="WP_200237423.1">
    <property type="nucleotide sequence ID" value="NZ_JAENGP010000012.1"/>
</dbReference>
<dbReference type="Proteomes" id="UP000635316">
    <property type="component" value="Unassembled WGS sequence"/>
</dbReference>
<dbReference type="InterPro" id="IPR029045">
    <property type="entry name" value="ClpP/crotonase-like_dom_sf"/>
</dbReference>
<dbReference type="SUPFAM" id="SSF52096">
    <property type="entry name" value="ClpP/crotonase"/>
    <property type="match status" value="1"/>
</dbReference>
<evidence type="ECO:0000256" key="3">
    <source>
        <dbReference type="ARBA" id="ARBA00023235"/>
    </source>
</evidence>
<name>A0ABS1EFH7_9BURK</name>
<evidence type="ECO:0000256" key="2">
    <source>
        <dbReference type="ARBA" id="ARBA00023140"/>
    </source>
</evidence>
<dbReference type="Pfam" id="PF00378">
    <property type="entry name" value="ECH_1"/>
    <property type="match status" value="1"/>
</dbReference>
<dbReference type="EMBL" id="JAENGP010000012">
    <property type="protein sequence ID" value="MBK1781814.1"/>
    <property type="molecule type" value="Genomic_DNA"/>
</dbReference>
<evidence type="ECO:0000256" key="1">
    <source>
        <dbReference type="ARBA" id="ARBA00004275"/>
    </source>
</evidence>
<evidence type="ECO:0000313" key="4">
    <source>
        <dbReference type="EMBL" id="MBK1781814.1"/>
    </source>
</evidence>
<organism evidence="4 5">
    <name type="scientific">Advenella mandrilli</name>
    <dbReference type="NCBI Taxonomy" id="2800330"/>
    <lineage>
        <taxon>Bacteria</taxon>
        <taxon>Pseudomonadati</taxon>
        <taxon>Pseudomonadota</taxon>
        <taxon>Betaproteobacteria</taxon>
        <taxon>Burkholderiales</taxon>
        <taxon>Alcaligenaceae</taxon>
    </lineage>
</organism>
<reference evidence="4 5" key="1">
    <citation type="submission" date="2020-12" db="EMBL/GenBank/DDBJ databases">
        <authorList>
            <person name="Lu T."/>
            <person name="Wang Q."/>
            <person name="Han X."/>
        </authorList>
    </citation>
    <scope>NUCLEOTIDE SEQUENCE [LARGE SCALE GENOMIC DNA]</scope>
    <source>
        <strain evidence="4 5">WQ 585</strain>
    </source>
</reference>
<keyword evidence="5" id="KW-1185">Reference proteome</keyword>
<dbReference type="InterPro" id="IPR051053">
    <property type="entry name" value="ECH/Chromodomain_protein"/>
</dbReference>
<dbReference type="Gene3D" id="3.90.226.10">
    <property type="entry name" value="2-enoyl-CoA Hydratase, Chain A, domain 1"/>
    <property type="match status" value="1"/>
</dbReference>
<gene>
    <name evidence="4" type="ORF">JHL22_11350</name>
</gene>
<dbReference type="PANTHER" id="PTHR43684">
    <property type="match status" value="1"/>
</dbReference>
<keyword evidence="2" id="KW-0576">Peroxisome</keyword>
<protein>
    <submittedName>
        <fullName evidence="4">Enoyl-CoA hydratase/isomerase family protein</fullName>
    </submittedName>
</protein>